<evidence type="ECO:0000313" key="5">
    <source>
        <dbReference type="Proteomes" id="UP000821837"/>
    </source>
</evidence>
<dbReference type="PROSITE" id="PS50006">
    <property type="entry name" value="FHA_DOMAIN"/>
    <property type="match status" value="1"/>
</dbReference>
<reference evidence="4" key="2">
    <citation type="submission" date="2021-09" db="EMBL/GenBank/DDBJ databases">
        <authorList>
            <person name="Jia N."/>
            <person name="Wang J."/>
            <person name="Shi W."/>
            <person name="Du L."/>
            <person name="Sun Y."/>
            <person name="Zhan W."/>
            <person name="Jiang J."/>
            <person name="Wang Q."/>
            <person name="Zhang B."/>
            <person name="Ji P."/>
            <person name="Sakyi L.B."/>
            <person name="Cui X."/>
            <person name="Yuan T."/>
            <person name="Jiang B."/>
            <person name="Yang W."/>
            <person name="Lam T.T.-Y."/>
            <person name="Chang Q."/>
            <person name="Ding S."/>
            <person name="Wang X."/>
            <person name="Zhu J."/>
            <person name="Ruan X."/>
            <person name="Zhao L."/>
            <person name="Wei J."/>
            <person name="Que T."/>
            <person name="Du C."/>
            <person name="Cheng J."/>
            <person name="Dai P."/>
            <person name="Han X."/>
            <person name="Huang E."/>
            <person name="Gao Y."/>
            <person name="Liu J."/>
            <person name="Shao H."/>
            <person name="Ye R."/>
            <person name="Li L."/>
            <person name="Wei W."/>
            <person name="Wang X."/>
            <person name="Wang C."/>
            <person name="Huo Q."/>
            <person name="Li W."/>
            <person name="Guo W."/>
            <person name="Chen H."/>
            <person name="Chen S."/>
            <person name="Zhou L."/>
            <person name="Zhou L."/>
            <person name="Ni X."/>
            <person name="Tian J."/>
            <person name="Zhou Y."/>
            <person name="Sheng Y."/>
            <person name="Liu T."/>
            <person name="Pan Y."/>
            <person name="Xia L."/>
            <person name="Li J."/>
            <person name="Zhao F."/>
            <person name="Cao W."/>
        </authorList>
    </citation>
    <scope>NUCLEOTIDE SEQUENCE</scope>
    <source>
        <strain evidence="4">Rsan-2018</strain>
        <tissue evidence="4">Larvae</tissue>
    </source>
</reference>
<evidence type="ECO:0000256" key="1">
    <source>
        <dbReference type="ARBA" id="ARBA00009431"/>
    </source>
</evidence>
<organism evidence="4 5">
    <name type="scientific">Rhipicephalus sanguineus</name>
    <name type="common">Brown dog tick</name>
    <name type="synonym">Ixodes sanguineus</name>
    <dbReference type="NCBI Taxonomy" id="34632"/>
    <lineage>
        <taxon>Eukaryota</taxon>
        <taxon>Metazoa</taxon>
        <taxon>Ecdysozoa</taxon>
        <taxon>Arthropoda</taxon>
        <taxon>Chelicerata</taxon>
        <taxon>Arachnida</taxon>
        <taxon>Acari</taxon>
        <taxon>Parasitiformes</taxon>
        <taxon>Ixodida</taxon>
        <taxon>Ixodoidea</taxon>
        <taxon>Ixodidae</taxon>
        <taxon>Rhipicephalinae</taxon>
        <taxon>Rhipicephalus</taxon>
        <taxon>Rhipicephalus</taxon>
    </lineage>
</organism>
<comment type="similarity">
    <text evidence="1 2">Belongs to the peptidase S10 family.</text>
</comment>
<comment type="caution">
    <text evidence="4">The sequence shown here is derived from an EMBL/GenBank/DDBJ whole genome shotgun (WGS) entry which is preliminary data.</text>
</comment>
<dbReference type="EC" id="3.4.16.-" evidence="2"/>
<dbReference type="Pfam" id="PF00450">
    <property type="entry name" value="Peptidase_S10"/>
    <property type="match status" value="1"/>
</dbReference>
<reference evidence="4" key="1">
    <citation type="journal article" date="2020" name="Cell">
        <title>Large-Scale Comparative Analyses of Tick Genomes Elucidate Their Genetic Diversity and Vector Capacities.</title>
        <authorList>
            <consortium name="Tick Genome and Microbiome Consortium (TIGMIC)"/>
            <person name="Jia N."/>
            <person name="Wang J."/>
            <person name="Shi W."/>
            <person name="Du L."/>
            <person name="Sun Y."/>
            <person name="Zhan W."/>
            <person name="Jiang J.F."/>
            <person name="Wang Q."/>
            <person name="Zhang B."/>
            <person name="Ji P."/>
            <person name="Bell-Sakyi L."/>
            <person name="Cui X.M."/>
            <person name="Yuan T.T."/>
            <person name="Jiang B.G."/>
            <person name="Yang W.F."/>
            <person name="Lam T.T."/>
            <person name="Chang Q.C."/>
            <person name="Ding S.J."/>
            <person name="Wang X.J."/>
            <person name="Zhu J.G."/>
            <person name="Ruan X.D."/>
            <person name="Zhao L."/>
            <person name="Wei J.T."/>
            <person name="Ye R.Z."/>
            <person name="Que T.C."/>
            <person name="Du C.H."/>
            <person name="Zhou Y.H."/>
            <person name="Cheng J.X."/>
            <person name="Dai P.F."/>
            <person name="Guo W.B."/>
            <person name="Han X.H."/>
            <person name="Huang E.J."/>
            <person name="Li L.F."/>
            <person name="Wei W."/>
            <person name="Gao Y.C."/>
            <person name="Liu J.Z."/>
            <person name="Shao H.Z."/>
            <person name="Wang X."/>
            <person name="Wang C.C."/>
            <person name="Yang T.C."/>
            <person name="Huo Q.B."/>
            <person name="Li W."/>
            <person name="Chen H.Y."/>
            <person name="Chen S.E."/>
            <person name="Zhou L.G."/>
            <person name="Ni X.B."/>
            <person name="Tian J.H."/>
            <person name="Sheng Y."/>
            <person name="Liu T."/>
            <person name="Pan Y.S."/>
            <person name="Xia L.Y."/>
            <person name="Li J."/>
            <person name="Zhao F."/>
            <person name="Cao W.C."/>
        </authorList>
    </citation>
    <scope>NUCLEOTIDE SEQUENCE</scope>
    <source>
        <strain evidence="4">Rsan-2018</strain>
    </source>
</reference>
<dbReference type="InterPro" id="IPR029058">
    <property type="entry name" value="AB_hydrolase_fold"/>
</dbReference>
<dbReference type="InterPro" id="IPR001563">
    <property type="entry name" value="Peptidase_S10"/>
</dbReference>
<dbReference type="VEuPathDB" id="VectorBase:RSAN_050700"/>
<proteinExistence type="inferred from homology"/>
<dbReference type="FunFam" id="3.40.50.12670:FF:000002">
    <property type="entry name" value="Carboxypeptidase"/>
    <property type="match status" value="1"/>
</dbReference>
<dbReference type="PROSITE" id="PS00131">
    <property type="entry name" value="CARBOXYPEPT_SER_SER"/>
    <property type="match status" value="1"/>
</dbReference>
<dbReference type="GO" id="GO:0004185">
    <property type="term" value="F:serine-type carboxypeptidase activity"/>
    <property type="evidence" value="ECO:0007669"/>
    <property type="project" value="UniProtKB-UniRule"/>
</dbReference>
<gene>
    <name evidence="4" type="ORF">HPB52_020088</name>
</gene>
<protein>
    <recommendedName>
        <fullName evidence="2">Carboxypeptidase</fullName>
        <ecNumber evidence="2">3.4.16.-</ecNumber>
    </recommendedName>
</protein>
<sequence>MQIANVIFLEAPAGVGYSYDPSGSNSTDDYNATEDNYRAVLEFFDNFPQFRQNDFYVTGESYAGVFVPLLAQRLLDQPHGINLKGYAIGNGAVDFELHGKAIMFFGYYHGLFGDDLWNEVTSNCCNGTVSKETCDFAWYTHDPACVDPVNIAYEIILGRGLNLYNLYVPCDIKTLPRELLSRRHPEITSQYATLQLLTKMLGLQTSDTVVDHNCYNQDNLLLYYNRRDVIEALHVEQSPHVWVPCSTILNFTQQHTTMREVVQQLAESGHLKGLIYHGDVDMACPFQGGEWFTRSLGYETTSQYKMWHVGPIIAGFVQTFANNITFVTVKGAGHMVPMDKAQESLVMISNFLSNRPF</sequence>
<dbReference type="SUPFAM" id="SSF53474">
    <property type="entry name" value="alpha/beta-Hydrolases"/>
    <property type="match status" value="1"/>
</dbReference>
<keyword evidence="5" id="KW-1185">Reference proteome</keyword>
<dbReference type="PRINTS" id="PR00724">
    <property type="entry name" value="CRBOXYPTASEC"/>
</dbReference>
<dbReference type="Gene3D" id="3.40.50.1820">
    <property type="entry name" value="alpha/beta hydrolase"/>
    <property type="match status" value="1"/>
</dbReference>
<dbReference type="EMBL" id="JABSTV010001255">
    <property type="protein sequence ID" value="KAH7936214.1"/>
    <property type="molecule type" value="Genomic_DNA"/>
</dbReference>
<dbReference type="PROSITE" id="PS00560">
    <property type="entry name" value="CARBOXYPEPT_SER_HIS"/>
    <property type="match status" value="1"/>
</dbReference>
<keyword evidence="2" id="KW-0645">Protease</keyword>
<accession>A0A9D4SPL7</accession>
<dbReference type="AlphaFoldDB" id="A0A9D4SPL7"/>
<dbReference type="GO" id="GO:0006508">
    <property type="term" value="P:proteolysis"/>
    <property type="evidence" value="ECO:0007669"/>
    <property type="project" value="UniProtKB-KW"/>
</dbReference>
<dbReference type="InterPro" id="IPR018202">
    <property type="entry name" value="Ser_caboxypep_ser_AS"/>
</dbReference>
<feature type="domain" description="FHA" evidence="3">
    <location>
        <begin position="155"/>
        <end position="215"/>
    </location>
</feature>
<dbReference type="PANTHER" id="PTHR11802:SF201">
    <property type="entry name" value="CARBOXYPEPTIDASE"/>
    <property type="match status" value="1"/>
</dbReference>
<dbReference type="InterPro" id="IPR033124">
    <property type="entry name" value="Ser_caboxypep_his_AS"/>
</dbReference>
<dbReference type="InterPro" id="IPR000253">
    <property type="entry name" value="FHA_dom"/>
</dbReference>
<dbReference type="PANTHER" id="PTHR11802">
    <property type="entry name" value="SERINE PROTEASE FAMILY S10 SERINE CARBOXYPEPTIDASE"/>
    <property type="match status" value="1"/>
</dbReference>
<name>A0A9D4SPL7_RHISA</name>
<evidence type="ECO:0000256" key="2">
    <source>
        <dbReference type="RuleBase" id="RU361156"/>
    </source>
</evidence>
<keyword evidence="2" id="KW-0378">Hydrolase</keyword>
<evidence type="ECO:0000259" key="3">
    <source>
        <dbReference type="PROSITE" id="PS50006"/>
    </source>
</evidence>
<keyword evidence="2" id="KW-0121">Carboxypeptidase</keyword>
<dbReference type="Proteomes" id="UP000821837">
    <property type="component" value="Unassembled WGS sequence"/>
</dbReference>
<evidence type="ECO:0000313" key="4">
    <source>
        <dbReference type="EMBL" id="KAH7936214.1"/>
    </source>
</evidence>